<organism evidence="1 2">
    <name type="scientific">Cognatiyoonia koreensis</name>
    <dbReference type="NCBI Taxonomy" id="364200"/>
    <lineage>
        <taxon>Bacteria</taxon>
        <taxon>Pseudomonadati</taxon>
        <taxon>Pseudomonadota</taxon>
        <taxon>Alphaproteobacteria</taxon>
        <taxon>Rhodobacterales</taxon>
        <taxon>Paracoccaceae</taxon>
        <taxon>Cognatiyoonia</taxon>
    </lineage>
</organism>
<gene>
    <name evidence="1" type="ORF">SAMN04488515_1083</name>
</gene>
<dbReference type="NCBIfam" id="NF041384">
    <property type="entry name" value="YHS_seleno_dom"/>
    <property type="match status" value="1"/>
</dbReference>
<dbReference type="STRING" id="364200.SAMN04488515_1083"/>
<protein>
    <submittedName>
        <fullName evidence="1">YHS domain-containing protein</fullName>
    </submittedName>
</protein>
<evidence type="ECO:0000313" key="2">
    <source>
        <dbReference type="Proteomes" id="UP000199167"/>
    </source>
</evidence>
<keyword evidence="2" id="KW-1185">Reference proteome</keyword>
<dbReference type="RefSeq" id="WP_089991187.1">
    <property type="nucleotide sequence ID" value="NZ_FOIZ01000001.1"/>
</dbReference>
<dbReference type="OrthoDB" id="344729at2"/>
<reference evidence="1 2" key="1">
    <citation type="submission" date="2016-10" db="EMBL/GenBank/DDBJ databases">
        <authorList>
            <person name="de Groot N.N."/>
        </authorList>
    </citation>
    <scope>NUCLEOTIDE SEQUENCE [LARGE SCALE GENOMIC DNA]</scope>
    <source>
        <strain evidence="1 2">DSM 17925</strain>
    </source>
</reference>
<evidence type="ECO:0000313" key="1">
    <source>
        <dbReference type="EMBL" id="SEW10839.1"/>
    </source>
</evidence>
<dbReference type="Proteomes" id="UP000199167">
    <property type="component" value="Unassembled WGS sequence"/>
</dbReference>
<dbReference type="AlphaFoldDB" id="A0A1I0P963"/>
<accession>A0A1I0P963</accession>
<name>A0A1I0P963_9RHOB</name>
<sequence>MSMSRRAAIAGLILVPAVAIGVYIWPASADEGSVYSHDGIAVDGTDVVAYFTEGQPVAGLPAHTHDWMGATWQFSSAENRDTFAADPETYAPQYGGFCAYAVANGSTASTVPEAWKIVDGKLYLNFSTGIQRRWEEDIPGYIDSADANWPDVLN</sequence>
<dbReference type="EMBL" id="FOIZ01000001">
    <property type="protein sequence ID" value="SEW10839.1"/>
    <property type="molecule type" value="Genomic_DNA"/>
</dbReference>
<proteinExistence type="predicted"/>